<accession>A0A3R9Q932</accession>
<feature type="signal peptide" evidence="2">
    <location>
        <begin position="1"/>
        <end position="31"/>
    </location>
</feature>
<dbReference type="OrthoDB" id="117439at2"/>
<proteinExistence type="predicted"/>
<keyword evidence="2" id="KW-0732">Signal</keyword>
<sequence>MAKNQTRRDFFLTAPLAAAATLSLSEHTLFASTGATQATDAPAAGQFQLFTADTLQGYIKSLQAAPGNHQLSGSKTTPFTSVLTVETNKSAKEFEYHEHRDHIFQIIDGTTQYQLGGTPQNPRSTGPGEWLAPGSEGAKSVTLNKGDMLVIPRGMAHKRSTTASVTLLLISIQDVPPS</sequence>
<dbReference type="RefSeq" id="WP_125484831.1">
    <property type="nucleotide sequence ID" value="NZ_RSDW01000001.1"/>
</dbReference>
<feature type="chain" id="PRO_5018654129" description="Cupin" evidence="2">
    <location>
        <begin position="32"/>
        <end position="178"/>
    </location>
</feature>
<protein>
    <recommendedName>
        <fullName evidence="5">Cupin</fullName>
    </recommendedName>
</protein>
<gene>
    <name evidence="3" type="ORF">EDE15_1697</name>
</gene>
<evidence type="ECO:0000256" key="2">
    <source>
        <dbReference type="SAM" id="SignalP"/>
    </source>
</evidence>
<dbReference type="SUPFAM" id="SSF51182">
    <property type="entry name" value="RmlC-like cupins"/>
    <property type="match status" value="1"/>
</dbReference>
<feature type="region of interest" description="Disordered" evidence="1">
    <location>
        <begin position="115"/>
        <end position="139"/>
    </location>
</feature>
<evidence type="ECO:0000313" key="3">
    <source>
        <dbReference type="EMBL" id="RSL16186.1"/>
    </source>
</evidence>
<organism evidence="3 4">
    <name type="scientific">Edaphobacter aggregans</name>
    <dbReference type="NCBI Taxonomy" id="570835"/>
    <lineage>
        <taxon>Bacteria</taxon>
        <taxon>Pseudomonadati</taxon>
        <taxon>Acidobacteriota</taxon>
        <taxon>Terriglobia</taxon>
        <taxon>Terriglobales</taxon>
        <taxon>Acidobacteriaceae</taxon>
        <taxon>Edaphobacter</taxon>
    </lineage>
</organism>
<dbReference type="InterPro" id="IPR011051">
    <property type="entry name" value="RmlC_Cupin_sf"/>
</dbReference>
<evidence type="ECO:0008006" key="5">
    <source>
        <dbReference type="Google" id="ProtNLM"/>
    </source>
</evidence>
<keyword evidence="4" id="KW-1185">Reference proteome</keyword>
<dbReference type="Proteomes" id="UP000269669">
    <property type="component" value="Unassembled WGS sequence"/>
</dbReference>
<name>A0A3R9Q932_9BACT</name>
<reference evidence="3 4" key="1">
    <citation type="submission" date="2018-12" db="EMBL/GenBank/DDBJ databases">
        <title>Sequencing of bacterial isolates from soil warming experiment in Harvard Forest, Massachusetts, USA.</title>
        <authorList>
            <person name="Deangelis K."/>
        </authorList>
    </citation>
    <scope>NUCLEOTIDE SEQUENCE [LARGE SCALE GENOMIC DNA]</scope>
    <source>
        <strain evidence="3 4">EB153</strain>
    </source>
</reference>
<feature type="compositionally biased region" description="Polar residues" evidence="1">
    <location>
        <begin position="115"/>
        <end position="124"/>
    </location>
</feature>
<evidence type="ECO:0000313" key="4">
    <source>
        <dbReference type="Proteomes" id="UP000269669"/>
    </source>
</evidence>
<dbReference type="Gene3D" id="2.60.120.10">
    <property type="entry name" value="Jelly Rolls"/>
    <property type="match status" value="1"/>
</dbReference>
<dbReference type="EMBL" id="RSDW01000001">
    <property type="protein sequence ID" value="RSL16186.1"/>
    <property type="molecule type" value="Genomic_DNA"/>
</dbReference>
<dbReference type="AlphaFoldDB" id="A0A3R9Q932"/>
<comment type="caution">
    <text evidence="3">The sequence shown here is derived from an EMBL/GenBank/DDBJ whole genome shotgun (WGS) entry which is preliminary data.</text>
</comment>
<dbReference type="InterPro" id="IPR014710">
    <property type="entry name" value="RmlC-like_jellyroll"/>
</dbReference>
<evidence type="ECO:0000256" key="1">
    <source>
        <dbReference type="SAM" id="MobiDB-lite"/>
    </source>
</evidence>